<dbReference type="InterPro" id="IPR006091">
    <property type="entry name" value="Acyl-CoA_Oxase/DH_mid-dom"/>
</dbReference>
<keyword evidence="11" id="KW-1185">Reference proteome</keyword>
<feature type="domain" description="Acyl-CoA dehydrogenase/oxidase N-terminal" evidence="9">
    <location>
        <begin position="12"/>
        <end position="123"/>
    </location>
</feature>
<evidence type="ECO:0000256" key="2">
    <source>
        <dbReference type="ARBA" id="ARBA00009347"/>
    </source>
</evidence>
<evidence type="ECO:0000256" key="6">
    <source>
        <dbReference type="RuleBase" id="RU362125"/>
    </source>
</evidence>
<dbReference type="Pfam" id="PF02770">
    <property type="entry name" value="Acyl-CoA_dh_M"/>
    <property type="match status" value="1"/>
</dbReference>
<proteinExistence type="inferred from homology"/>
<dbReference type="SUPFAM" id="SSF47203">
    <property type="entry name" value="Acyl-CoA dehydrogenase C-terminal domain-like"/>
    <property type="match status" value="1"/>
</dbReference>
<gene>
    <name evidence="10" type="ORF">D7D48_07985</name>
</gene>
<evidence type="ECO:0000256" key="4">
    <source>
        <dbReference type="ARBA" id="ARBA00022827"/>
    </source>
</evidence>
<feature type="domain" description="Acyl-CoA dehydrogenase/oxidase C-terminal" evidence="7">
    <location>
        <begin position="236"/>
        <end position="384"/>
    </location>
</feature>
<dbReference type="PANTHER" id="PTHR43884:SF12">
    <property type="entry name" value="ISOVALERYL-COA DEHYDROGENASE, MITOCHONDRIAL-RELATED"/>
    <property type="match status" value="1"/>
</dbReference>
<dbReference type="Gene3D" id="1.10.540.10">
    <property type="entry name" value="Acyl-CoA dehydrogenase/oxidase, N-terminal domain"/>
    <property type="match status" value="1"/>
</dbReference>
<dbReference type="GO" id="GO:0050660">
    <property type="term" value="F:flavin adenine dinucleotide binding"/>
    <property type="evidence" value="ECO:0007669"/>
    <property type="project" value="InterPro"/>
</dbReference>
<keyword evidence="4 6" id="KW-0274">FAD</keyword>
<dbReference type="SUPFAM" id="SSF56645">
    <property type="entry name" value="Acyl-CoA dehydrogenase NM domain-like"/>
    <property type="match status" value="1"/>
</dbReference>
<sequence length="384" mass="42859">MSLDSIPRTAYNEDHEAFRQSVRQFLQKEVAPHAKQWQEDGIVPKSIWPKAGEVGMLCPTVPVEYGGLGLDFGYNAIVDEESAYYGGVATGFSLQSDIVVNYITSYGSEEQKKHWLPKMISGEVITAIAMTEPGTGSDLQGMKTTAKKDGNHYVINGSKTYITNGQNADLILVCVKTDTEIQPAYKGMSIVLVEADREGFKRGRNLDKIGMDEADTSELFFEDVRVPMTNCLGEEGKGFIYLMSELPQERLSIAVSSMASTQKAFDETVAFCRDRIVFGKPLLDFQNTRFVLADIKSKLQVGWAHLDWALNRHYKKELTAEEGAAAKLWHTELQWEVVDACLQLHGGAGYMNEYPIARMWRAARVTRIFGGTNEIMKELIGRGL</sequence>
<accession>A0A426RUL4</accession>
<evidence type="ECO:0000259" key="8">
    <source>
        <dbReference type="Pfam" id="PF02770"/>
    </source>
</evidence>
<dbReference type="InterPro" id="IPR009100">
    <property type="entry name" value="AcylCoA_DH/oxidase_NM_dom_sf"/>
</dbReference>
<dbReference type="InterPro" id="IPR037069">
    <property type="entry name" value="AcylCoA_DH/ox_N_sf"/>
</dbReference>
<comment type="similarity">
    <text evidence="2 6">Belongs to the acyl-CoA dehydrogenase family.</text>
</comment>
<dbReference type="RefSeq" id="WP_125230763.1">
    <property type="nucleotide sequence ID" value="NZ_RWJI01000001.1"/>
</dbReference>
<dbReference type="Proteomes" id="UP000268553">
    <property type="component" value="Unassembled WGS sequence"/>
</dbReference>
<dbReference type="OrthoDB" id="9780544at2"/>
<dbReference type="Pfam" id="PF00441">
    <property type="entry name" value="Acyl-CoA_dh_1"/>
    <property type="match status" value="1"/>
</dbReference>
<protein>
    <submittedName>
        <fullName evidence="10">Acyl-CoA dehydrogenase</fullName>
    </submittedName>
</protein>
<evidence type="ECO:0000256" key="1">
    <source>
        <dbReference type="ARBA" id="ARBA00001974"/>
    </source>
</evidence>
<evidence type="ECO:0000259" key="7">
    <source>
        <dbReference type="Pfam" id="PF00441"/>
    </source>
</evidence>
<keyword evidence="5 6" id="KW-0560">Oxidoreductase</keyword>
<dbReference type="GO" id="GO:0003995">
    <property type="term" value="F:acyl-CoA dehydrogenase activity"/>
    <property type="evidence" value="ECO:0007669"/>
    <property type="project" value="TreeGrafter"/>
</dbReference>
<evidence type="ECO:0000313" key="11">
    <source>
        <dbReference type="Proteomes" id="UP000268553"/>
    </source>
</evidence>
<dbReference type="Pfam" id="PF02771">
    <property type="entry name" value="Acyl-CoA_dh_N"/>
    <property type="match status" value="1"/>
</dbReference>
<dbReference type="AlphaFoldDB" id="A0A426RUL4"/>
<evidence type="ECO:0000259" key="9">
    <source>
        <dbReference type="Pfam" id="PF02771"/>
    </source>
</evidence>
<comment type="caution">
    <text evidence="10">The sequence shown here is derived from an EMBL/GenBank/DDBJ whole genome shotgun (WGS) entry which is preliminary data.</text>
</comment>
<dbReference type="FunFam" id="2.40.110.10:FF:000002">
    <property type="entry name" value="Acyl-CoA dehydrogenase fadE12"/>
    <property type="match status" value="1"/>
</dbReference>
<name>A0A426RUL4_9SPHN</name>
<dbReference type="InterPro" id="IPR046373">
    <property type="entry name" value="Acyl-CoA_Oxase/DH_mid-dom_sf"/>
</dbReference>
<dbReference type="Gene3D" id="2.40.110.10">
    <property type="entry name" value="Butyryl-CoA Dehydrogenase, subunit A, domain 2"/>
    <property type="match status" value="1"/>
</dbReference>
<dbReference type="Gene3D" id="1.20.140.10">
    <property type="entry name" value="Butyryl-CoA Dehydrogenase, subunit A, domain 3"/>
    <property type="match status" value="1"/>
</dbReference>
<comment type="cofactor">
    <cofactor evidence="1 6">
        <name>FAD</name>
        <dbReference type="ChEBI" id="CHEBI:57692"/>
    </cofactor>
</comment>
<feature type="domain" description="Acyl-CoA oxidase/dehydrogenase middle" evidence="8">
    <location>
        <begin position="127"/>
        <end position="224"/>
    </location>
</feature>
<dbReference type="FunFam" id="1.20.140.10:FF:000001">
    <property type="entry name" value="Acyl-CoA dehydrogenase"/>
    <property type="match status" value="1"/>
</dbReference>
<reference evidence="10 11" key="1">
    <citation type="submission" date="2018-12" db="EMBL/GenBank/DDBJ databases">
        <authorList>
            <person name="Kim S.-J."/>
            <person name="Jung G.-Y."/>
        </authorList>
    </citation>
    <scope>NUCLEOTIDE SEQUENCE [LARGE SCALE GENOMIC DNA]</scope>
    <source>
        <strain evidence="10 11">03SU3-P</strain>
    </source>
</reference>
<dbReference type="PANTHER" id="PTHR43884">
    <property type="entry name" value="ACYL-COA DEHYDROGENASE"/>
    <property type="match status" value="1"/>
</dbReference>
<evidence type="ECO:0000256" key="5">
    <source>
        <dbReference type="ARBA" id="ARBA00023002"/>
    </source>
</evidence>
<evidence type="ECO:0000313" key="10">
    <source>
        <dbReference type="EMBL" id="RRQ52749.1"/>
    </source>
</evidence>
<dbReference type="InterPro" id="IPR036250">
    <property type="entry name" value="AcylCo_DH-like_C"/>
</dbReference>
<dbReference type="EMBL" id="RWJI01000001">
    <property type="protein sequence ID" value="RRQ52749.1"/>
    <property type="molecule type" value="Genomic_DNA"/>
</dbReference>
<organism evidence="10 11">
    <name type="scientific">Sphingorhabdus wooponensis</name>
    <dbReference type="NCBI Taxonomy" id="940136"/>
    <lineage>
        <taxon>Bacteria</taxon>
        <taxon>Pseudomonadati</taxon>
        <taxon>Pseudomonadota</taxon>
        <taxon>Alphaproteobacteria</taxon>
        <taxon>Sphingomonadales</taxon>
        <taxon>Sphingomonadaceae</taxon>
        <taxon>Sphingorhabdus</taxon>
    </lineage>
</organism>
<keyword evidence="3 6" id="KW-0285">Flavoprotein</keyword>
<dbReference type="InterPro" id="IPR009075">
    <property type="entry name" value="AcylCo_DH/oxidase_C"/>
</dbReference>
<dbReference type="FunFam" id="1.10.540.10:FF:000009">
    <property type="entry name" value="Probable acyl-CoA dehydrogenase"/>
    <property type="match status" value="1"/>
</dbReference>
<dbReference type="InterPro" id="IPR013786">
    <property type="entry name" value="AcylCoA_DH/ox_N"/>
</dbReference>
<evidence type="ECO:0000256" key="3">
    <source>
        <dbReference type="ARBA" id="ARBA00022630"/>
    </source>
</evidence>